<dbReference type="PROSITE" id="PS50928">
    <property type="entry name" value="ABC_TM1"/>
    <property type="match status" value="1"/>
</dbReference>
<evidence type="ECO:0000256" key="4">
    <source>
        <dbReference type="ARBA" id="ARBA00022692"/>
    </source>
</evidence>
<keyword evidence="5 7" id="KW-1133">Transmembrane helix</keyword>
<evidence type="ECO:0000259" key="8">
    <source>
        <dbReference type="PROSITE" id="PS50928"/>
    </source>
</evidence>
<accession>A0AAC9WF83</accession>
<feature type="domain" description="ABC transmembrane type-1" evidence="8">
    <location>
        <begin position="66"/>
        <end position="277"/>
    </location>
</feature>
<organism evidence="10 12">
    <name type="scientific">Clostridium formicaceticum</name>
    <dbReference type="NCBI Taxonomy" id="1497"/>
    <lineage>
        <taxon>Bacteria</taxon>
        <taxon>Bacillati</taxon>
        <taxon>Bacillota</taxon>
        <taxon>Clostridia</taxon>
        <taxon>Eubacteriales</taxon>
        <taxon>Clostridiaceae</taxon>
        <taxon>Clostridium</taxon>
    </lineage>
</organism>
<dbReference type="CDD" id="cd06261">
    <property type="entry name" value="TM_PBP2"/>
    <property type="match status" value="1"/>
</dbReference>
<dbReference type="Pfam" id="PF00528">
    <property type="entry name" value="BPD_transp_1"/>
    <property type="match status" value="1"/>
</dbReference>
<name>A0AAC9WF83_9CLOT</name>
<dbReference type="AlphaFoldDB" id="A0AAC9WF83"/>
<evidence type="ECO:0000313" key="9">
    <source>
        <dbReference type="EMBL" id="AOY76081.1"/>
    </source>
</evidence>
<dbReference type="PANTHER" id="PTHR30193:SF1">
    <property type="entry name" value="ABC TRANSPORTER PERMEASE PROTEIN YESP-RELATED"/>
    <property type="match status" value="1"/>
</dbReference>
<dbReference type="RefSeq" id="WP_070966983.1">
    <property type="nucleotide sequence ID" value="NZ_CP017603.1"/>
</dbReference>
<dbReference type="Proteomes" id="UP000192478">
    <property type="component" value="Chromosome"/>
</dbReference>
<keyword evidence="4 7" id="KW-0812">Transmembrane</keyword>
<keyword evidence="6 7" id="KW-0472">Membrane</keyword>
<dbReference type="EMBL" id="CP017603">
    <property type="protein sequence ID" value="AOY76081.1"/>
    <property type="molecule type" value="Genomic_DNA"/>
</dbReference>
<dbReference type="SUPFAM" id="SSF161098">
    <property type="entry name" value="MetI-like"/>
    <property type="match status" value="1"/>
</dbReference>
<feature type="transmembrane region" description="Helical" evidence="7">
    <location>
        <begin position="261"/>
        <end position="278"/>
    </location>
</feature>
<dbReference type="GO" id="GO:0005886">
    <property type="term" value="C:plasma membrane"/>
    <property type="evidence" value="ECO:0007669"/>
    <property type="project" value="UniProtKB-SubCell"/>
</dbReference>
<feature type="transmembrane region" description="Helical" evidence="7">
    <location>
        <begin position="151"/>
        <end position="175"/>
    </location>
</feature>
<dbReference type="InterPro" id="IPR000515">
    <property type="entry name" value="MetI-like"/>
</dbReference>
<dbReference type="Proteomes" id="UP000177894">
    <property type="component" value="Chromosome"/>
</dbReference>
<keyword evidence="2 7" id="KW-0813">Transport</keyword>
<evidence type="ECO:0000256" key="3">
    <source>
        <dbReference type="ARBA" id="ARBA00022475"/>
    </source>
</evidence>
<gene>
    <name evidence="10" type="primary">lacF_1</name>
    <name evidence="9" type="ORF">BJL90_09310</name>
    <name evidence="10" type="ORF">CLFO_07650</name>
</gene>
<protein>
    <submittedName>
        <fullName evidence="10">Lactose transport system permease protein LacF</fullName>
    </submittedName>
    <submittedName>
        <fullName evidence="9">Sugar ABC transporter permease</fullName>
    </submittedName>
</protein>
<keyword evidence="3" id="KW-1003">Cell membrane</keyword>
<evidence type="ECO:0000256" key="2">
    <source>
        <dbReference type="ARBA" id="ARBA00022448"/>
    </source>
</evidence>
<dbReference type="KEGG" id="cfm:BJL90_09310"/>
<evidence type="ECO:0000256" key="7">
    <source>
        <dbReference type="RuleBase" id="RU363032"/>
    </source>
</evidence>
<evidence type="ECO:0000256" key="5">
    <source>
        <dbReference type="ARBA" id="ARBA00022989"/>
    </source>
</evidence>
<dbReference type="GO" id="GO:0055085">
    <property type="term" value="P:transmembrane transport"/>
    <property type="evidence" value="ECO:0007669"/>
    <property type="project" value="InterPro"/>
</dbReference>
<feature type="transmembrane region" description="Helical" evidence="7">
    <location>
        <begin position="103"/>
        <end position="125"/>
    </location>
</feature>
<dbReference type="SUPFAM" id="SSF160964">
    <property type="entry name" value="MalF N-terminal region-like"/>
    <property type="match status" value="1"/>
</dbReference>
<reference evidence="10 12" key="2">
    <citation type="submission" date="2017-03" db="EMBL/GenBank/DDBJ databases">
        <title>Complete sequence of Clostridium formicaceticum DSM 92.</title>
        <authorList>
            <person name="Poehlein A."/>
            <person name="Karl M."/>
            <person name="Bengelsdorf F.R."/>
            <person name="Duerre P."/>
            <person name="Daniel R."/>
        </authorList>
    </citation>
    <scope>NUCLEOTIDE SEQUENCE [LARGE SCALE GENOMIC DNA]</scope>
    <source>
        <strain evidence="10 12">DSM 92</strain>
    </source>
</reference>
<dbReference type="InterPro" id="IPR051393">
    <property type="entry name" value="ABC_transporter_permease"/>
</dbReference>
<keyword evidence="11" id="KW-1185">Reference proteome</keyword>
<dbReference type="InterPro" id="IPR035906">
    <property type="entry name" value="MetI-like_sf"/>
</dbReference>
<evidence type="ECO:0000313" key="11">
    <source>
        <dbReference type="Proteomes" id="UP000177894"/>
    </source>
</evidence>
<feature type="transmembrane region" description="Helical" evidence="7">
    <location>
        <begin position="65"/>
        <end position="91"/>
    </location>
</feature>
<comment type="subcellular location">
    <subcellularLocation>
        <location evidence="1 7">Cell membrane</location>
        <topology evidence="1 7">Multi-pass membrane protein</topology>
    </subcellularLocation>
</comment>
<sequence>MKLLKKYEGLLYILPWMIGIIVFTAFPFITSLVLSFTNYNLISSPQFVGFENYIRMFQNDDFWKALWITFRYVFVTVPLKLAFALFIAYILNFKLKGVNFFRTAYYLPSILGGSVAIAVLWRFIFADTGLINIFMGFVGLDPISWLGDPRYALFTLSLLRVWQFGSPMVIFLAALKNIPESLYEAAKIDGASKVSMFFKITLPMITPVVFFNFIMQLIQAFQEFNAPYIITGGGPLKSTYLLPLMIYDNSFKYFRMGYGSAMSWFLFIVIMIFTAIAFRSEKYWVHYSDGGDE</sequence>
<evidence type="ECO:0000256" key="6">
    <source>
        <dbReference type="ARBA" id="ARBA00023136"/>
    </source>
</evidence>
<dbReference type="EMBL" id="CP020559">
    <property type="protein sequence ID" value="ARE86443.1"/>
    <property type="molecule type" value="Genomic_DNA"/>
</dbReference>
<feature type="transmembrane region" description="Helical" evidence="7">
    <location>
        <begin position="196"/>
        <end position="218"/>
    </location>
</feature>
<evidence type="ECO:0000313" key="10">
    <source>
        <dbReference type="EMBL" id="ARE86443.1"/>
    </source>
</evidence>
<feature type="transmembrane region" description="Helical" evidence="7">
    <location>
        <begin position="12"/>
        <end position="36"/>
    </location>
</feature>
<evidence type="ECO:0000313" key="12">
    <source>
        <dbReference type="Proteomes" id="UP000192478"/>
    </source>
</evidence>
<evidence type="ECO:0000256" key="1">
    <source>
        <dbReference type="ARBA" id="ARBA00004651"/>
    </source>
</evidence>
<dbReference type="Gene3D" id="1.10.3720.10">
    <property type="entry name" value="MetI-like"/>
    <property type="match status" value="1"/>
</dbReference>
<comment type="similarity">
    <text evidence="7">Belongs to the binding-protein-dependent transport system permease family.</text>
</comment>
<proteinExistence type="inferred from homology"/>
<reference evidence="9 11" key="1">
    <citation type="submission" date="2016-10" db="EMBL/GenBank/DDBJ databases">
        <title>Complete Genome Sequence of Acetogen Clostridium formicoaceticum ATCC 27076.</title>
        <authorList>
            <person name="Bao T."/>
            <person name="Cheng C."/>
            <person name="Zhao J."/>
            <person name="Yang S.-T."/>
            <person name="Wang J."/>
            <person name="Wang M."/>
        </authorList>
    </citation>
    <scope>NUCLEOTIDE SEQUENCE [LARGE SCALE GENOMIC DNA]</scope>
    <source>
        <strain evidence="9 11">ATCC 27076</strain>
    </source>
</reference>
<dbReference type="PANTHER" id="PTHR30193">
    <property type="entry name" value="ABC TRANSPORTER PERMEASE PROTEIN"/>
    <property type="match status" value="1"/>
</dbReference>